<feature type="binding site" evidence="3">
    <location>
        <position position="20"/>
    </location>
    <ligand>
        <name>a divalent metal cation</name>
        <dbReference type="ChEBI" id="CHEBI:60240"/>
    </ligand>
</feature>
<proteinExistence type="inferred from homology"/>
<reference evidence="5 6" key="1">
    <citation type="submission" date="2019-08" db="EMBL/GenBank/DDBJ databases">
        <authorList>
            <person name="Peeters C."/>
        </authorList>
    </citation>
    <scope>NUCLEOTIDE SEQUENCE [LARGE SCALE GENOMIC DNA]</scope>
    <source>
        <strain evidence="5 6">LMG 30175</strain>
    </source>
</reference>
<dbReference type="GO" id="GO:0019853">
    <property type="term" value="P:L-ascorbic acid biosynthetic process"/>
    <property type="evidence" value="ECO:0007669"/>
    <property type="project" value="TreeGrafter"/>
</dbReference>
<dbReference type="SUPFAM" id="SSF63829">
    <property type="entry name" value="Calcium-dependent phosphotriesterase"/>
    <property type="match status" value="1"/>
</dbReference>
<dbReference type="PANTHER" id="PTHR10907">
    <property type="entry name" value="REGUCALCIN"/>
    <property type="match status" value="1"/>
</dbReference>
<feature type="active site" description="Proton donor/acceptor" evidence="2">
    <location>
        <position position="203"/>
    </location>
</feature>
<feature type="binding site" evidence="3">
    <location>
        <position position="106"/>
    </location>
    <ligand>
        <name>substrate</name>
    </ligand>
</feature>
<dbReference type="EMBL" id="CABPRZ010000007">
    <property type="protein sequence ID" value="VVE03649.1"/>
    <property type="molecule type" value="Genomic_DNA"/>
</dbReference>
<dbReference type="InterPro" id="IPR011042">
    <property type="entry name" value="6-blade_b-propeller_TolB-like"/>
</dbReference>
<keyword evidence="6" id="KW-1185">Reference proteome</keyword>
<comment type="similarity">
    <text evidence="1">Belongs to the SMP-30/CGR1 family.</text>
</comment>
<dbReference type="PRINTS" id="PR01790">
    <property type="entry name" value="SMP30FAMILY"/>
</dbReference>
<evidence type="ECO:0000313" key="5">
    <source>
        <dbReference type="EMBL" id="VVE03649.1"/>
    </source>
</evidence>
<dbReference type="Proteomes" id="UP000414233">
    <property type="component" value="Unassembled WGS sequence"/>
</dbReference>
<dbReference type="Gene3D" id="2.120.10.30">
    <property type="entry name" value="TolB, C-terminal domain"/>
    <property type="match status" value="1"/>
</dbReference>
<protein>
    <submittedName>
        <fullName evidence="5">Gluconolactonase</fullName>
    </submittedName>
</protein>
<dbReference type="RefSeq" id="WP_150697081.1">
    <property type="nucleotide sequence ID" value="NZ_CABPRZ010000007.1"/>
</dbReference>
<dbReference type="GO" id="GO:0004341">
    <property type="term" value="F:gluconolactonase activity"/>
    <property type="evidence" value="ECO:0007669"/>
    <property type="project" value="TreeGrafter"/>
</dbReference>
<dbReference type="PANTHER" id="PTHR10907:SF47">
    <property type="entry name" value="REGUCALCIN"/>
    <property type="match status" value="1"/>
</dbReference>
<gene>
    <name evidence="5" type="ORF">PTE30175_02195</name>
</gene>
<evidence type="ECO:0000259" key="4">
    <source>
        <dbReference type="Pfam" id="PF08450"/>
    </source>
</evidence>
<dbReference type="OrthoDB" id="9775406at2"/>
<organism evidence="5 6">
    <name type="scientific">Pandoraea terrae</name>
    <dbReference type="NCBI Taxonomy" id="1537710"/>
    <lineage>
        <taxon>Bacteria</taxon>
        <taxon>Pseudomonadati</taxon>
        <taxon>Pseudomonadota</taxon>
        <taxon>Betaproteobacteria</taxon>
        <taxon>Burkholderiales</taxon>
        <taxon>Burkholderiaceae</taxon>
        <taxon>Pandoraea</taxon>
    </lineage>
</organism>
<name>A0A5E4UX18_9BURK</name>
<evidence type="ECO:0000313" key="6">
    <source>
        <dbReference type="Proteomes" id="UP000414233"/>
    </source>
</evidence>
<feature type="binding site" evidence="3">
    <location>
        <position position="154"/>
    </location>
    <ligand>
        <name>a divalent metal cation</name>
        <dbReference type="ChEBI" id="CHEBI:60240"/>
    </ligand>
</feature>
<dbReference type="InterPro" id="IPR013658">
    <property type="entry name" value="SGL"/>
</dbReference>
<dbReference type="Pfam" id="PF08450">
    <property type="entry name" value="SGL"/>
    <property type="match status" value="1"/>
</dbReference>
<dbReference type="GO" id="GO:0005509">
    <property type="term" value="F:calcium ion binding"/>
    <property type="evidence" value="ECO:0007669"/>
    <property type="project" value="TreeGrafter"/>
</dbReference>
<feature type="binding site" evidence="3">
    <location>
        <position position="104"/>
    </location>
    <ligand>
        <name>substrate</name>
    </ligand>
</feature>
<comment type="cofactor">
    <cofactor evidence="3">
        <name>Zn(2+)</name>
        <dbReference type="ChEBI" id="CHEBI:29105"/>
    </cofactor>
    <text evidence="3">Binds 1 divalent metal cation per subunit.</text>
</comment>
<sequence length="297" mass="32137">MPELSSVVEVAVDAKTRIGECVLWCKFSNALYWTDVEAGSLYRWHPHSGERCSWNLPEKLASFALCEDSDYLLLGLASGVALFNTVTGEVGPISVVEADLSDTRINDGRCDAEGRFVFGTFNHVRGGGPIGGYYRVGPDLAIERLPLPACTVANGIAFSPDGRTIYFADSPTGEIRCAEYGVDGSIGAWRTFVRFADGDGYPDGATVDADGGLWSAHWDGGCVVRYGRDGSETLRITLPVTRPTCVTFGGAERSDLFVSTATIGLKEPQRLAQPSAGAILRVATTYRGQEERRFIFR</sequence>
<keyword evidence="3" id="KW-0862">Zinc</keyword>
<evidence type="ECO:0000256" key="1">
    <source>
        <dbReference type="ARBA" id="ARBA00008853"/>
    </source>
</evidence>
<feature type="domain" description="SMP-30/Gluconolactonase/LRE-like region" evidence="4">
    <location>
        <begin position="18"/>
        <end position="262"/>
    </location>
</feature>
<evidence type="ECO:0000256" key="3">
    <source>
        <dbReference type="PIRSR" id="PIRSR605511-2"/>
    </source>
</evidence>
<dbReference type="AlphaFoldDB" id="A0A5E4UX18"/>
<dbReference type="InterPro" id="IPR005511">
    <property type="entry name" value="SMP-30"/>
</dbReference>
<evidence type="ECO:0000256" key="2">
    <source>
        <dbReference type="PIRSR" id="PIRSR605511-1"/>
    </source>
</evidence>
<feature type="binding site" evidence="3">
    <location>
        <position position="203"/>
    </location>
    <ligand>
        <name>a divalent metal cation</name>
        <dbReference type="ChEBI" id="CHEBI:60240"/>
    </ligand>
</feature>
<accession>A0A5E4UX18</accession>
<keyword evidence="3" id="KW-0479">Metal-binding</keyword>